<evidence type="ECO:0000256" key="4">
    <source>
        <dbReference type="ARBA" id="ARBA00022490"/>
    </source>
</evidence>
<feature type="domain" description="RecX first three-helical" evidence="8">
    <location>
        <begin position="19"/>
        <end position="58"/>
    </location>
</feature>
<dbReference type="Pfam" id="PF21981">
    <property type="entry name" value="RecX_HTH3"/>
    <property type="match status" value="1"/>
</dbReference>
<comment type="subcellular location">
    <subcellularLocation>
        <location evidence="1 5">Cytoplasm</location>
    </subcellularLocation>
</comment>
<evidence type="ECO:0000313" key="9">
    <source>
        <dbReference type="EMBL" id="NIH56991.1"/>
    </source>
</evidence>
<proteinExistence type="inferred from homology"/>
<evidence type="ECO:0000313" key="10">
    <source>
        <dbReference type="Proteomes" id="UP000749311"/>
    </source>
</evidence>
<dbReference type="InterPro" id="IPR053926">
    <property type="entry name" value="RecX_HTH_1st"/>
</dbReference>
<evidence type="ECO:0000256" key="5">
    <source>
        <dbReference type="HAMAP-Rule" id="MF_01114"/>
    </source>
</evidence>
<evidence type="ECO:0000259" key="8">
    <source>
        <dbReference type="Pfam" id="PF21982"/>
    </source>
</evidence>
<dbReference type="InterPro" id="IPR053924">
    <property type="entry name" value="RecX_HTH_2nd"/>
</dbReference>
<dbReference type="Gene3D" id="1.10.10.10">
    <property type="entry name" value="Winged helix-like DNA-binding domain superfamily/Winged helix DNA-binding domain"/>
    <property type="match status" value="2"/>
</dbReference>
<dbReference type="Pfam" id="PF21982">
    <property type="entry name" value="RecX_HTH1"/>
    <property type="match status" value="1"/>
</dbReference>
<name>A0ABX0SJV1_9ACTN</name>
<feature type="domain" description="RecX third three-helical" evidence="7">
    <location>
        <begin position="114"/>
        <end position="158"/>
    </location>
</feature>
<evidence type="ECO:0000256" key="1">
    <source>
        <dbReference type="ARBA" id="ARBA00004496"/>
    </source>
</evidence>
<keyword evidence="4 5" id="KW-0963">Cytoplasm</keyword>
<evidence type="ECO:0000259" key="6">
    <source>
        <dbReference type="Pfam" id="PF02631"/>
    </source>
</evidence>
<dbReference type="PANTHER" id="PTHR33602:SF1">
    <property type="entry name" value="REGULATORY PROTEIN RECX FAMILY PROTEIN"/>
    <property type="match status" value="1"/>
</dbReference>
<dbReference type="RefSeq" id="WP_167166346.1">
    <property type="nucleotide sequence ID" value="NZ_BAAAOO010000015.1"/>
</dbReference>
<feature type="domain" description="RecX second three-helical" evidence="6">
    <location>
        <begin position="65"/>
        <end position="105"/>
    </location>
</feature>
<comment type="caution">
    <text evidence="9">The sequence shown here is derived from an EMBL/GenBank/DDBJ whole genome shotgun (WGS) entry which is preliminary data.</text>
</comment>
<organism evidence="9 10">
    <name type="scientific">Brooklawnia cerclae</name>
    <dbReference type="NCBI Taxonomy" id="349934"/>
    <lineage>
        <taxon>Bacteria</taxon>
        <taxon>Bacillati</taxon>
        <taxon>Actinomycetota</taxon>
        <taxon>Actinomycetes</taxon>
        <taxon>Propionibacteriales</taxon>
        <taxon>Propionibacteriaceae</taxon>
        <taxon>Brooklawnia</taxon>
    </lineage>
</organism>
<dbReference type="Pfam" id="PF02631">
    <property type="entry name" value="RecX_HTH2"/>
    <property type="match status" value="1"/>
</dbReference>
<comment type="function">
    <text evidence="5">Modulates RecA activity.</text>
</comment>
<reference evidence="9 10" key="1">
    <citation type="submission" date="2020-02" db="EMBL/GenBank/DDBJ databases">
        <title>Sequencing the genomes of 1000 actinobacteria strains.</title>
        <authorList>
            <person name="Klenk H.-P."/>
        </authorList>
    </citation>
    <scope>NUCLEOTIDE SEQUENCE [LARGE SCALE GENOMIC DNA]</scope>
    <source>
        <strain evidence="9 10">DSM 19609</strain>
    </source>
</reference>
<dbReference type="Proteomes" id="UP000749311">
    <property type="component" value="Unassembled WGS sequence"/>
</dbReference>
<sequence length="172" mass="19085">MDEPSSPSPDRQADPYAVAREIALRALDRRAYAREELGAYLLRRGTDEQTVKQVLNRLGEVGLLDDEAFAAQWVESRHAGRLLSRRALRRELLRKGLPDEIISDAVAQVDDDGEASAALELARRKARALHGVPEDVVRRRILGALGRRGFGSEVSLAALRQVLGESEDSYPF</sequence>
<evidence type="ECO:0000256" key="2">
    <source>
        <dbReference type="ARBA" id="ARBA00009695"/>
    </source>
</evidence>
<dbReference type="PANTHER" id="PTHR33602">
    <property type="entry name" value="REGULATORY PROTEIN RECX FAMILY PROTEIN"/>
    <property type="match status" value="1"/>
</dbReference>
<evidence type="ECO:0000256" key="3">
    <source>
        <dbReference type="ARBA" id="ARBA00018111"/>
    </source>
</evidence>
<protein>
    <recommendedName>
        <fullName evidence="3 5">Regulatory protein RecX</fullName>
    </recommendedName>
</protein>
<evidence type="ECO:0000259" key="7">
    <source>
        <dbReference type="Pfam" id="PF21981"/>
    </source>
</evidence>
<accession>A0ABX0SJV1</accession>
<dbReference type="InterPro" id="IPR036388">
    <property type="entry name" value="WH-like_DNA-bd_sf"/>
</dbReference>
<comment type="similarity">
    <text evidence="2 5">Belongs to the RecX family.</text>
</comment>
<gene>
    <name evidence="5" type="primary">recX</name>
    <name evidence="9" type="ORF">FB473_001636</name>
</gene>
<keyword evidence="10" id="KW-1185">Reference proteome</keyword>
<dbReference type="HAMAP" id="MF_01114">
    <property type="entry name" value="RecX"/>
    <property type="match status" value="1"/>
</dbReference>
<dbReference type="EMBL" id="JAAMOZ010000001">
    <property type="protein sequence ID" value="NIH56991.1"/>
    <property type="molecule type" value="Genomic_DNA"/>
</dbReference>
<dbReference type="InterPro" id="IPR053925">
    <property type="entry name" value="RecX_HTH_3rd"/>
</dbReference>
<dbReference type="InterPro" id="IPR003783">
    <property type="entry name" value="Regulatory_RecX"/>
</dbReference>